<dbReference type="Pfam" id="PF02954">
    <property type="entry name" value="HTH_8"/>
    <property type="match status" value="1"/>
</dbReference>
<dbReference type="PROSITE" id="PS00688">
    <property type="entry name" value="SIGMA54_INTERACT_3"/>
    <property type="match status" value="1"/>
</dbReference>
<dbReference type="Proteomes" id="UP001180616">
    <property type="component" value="Chromosome"/>
</dbReference>
<sequence length="471" mass="51882">MSLASTPCCGSVLVVDDERVFAVGLARLLSTQFPDWTFDVRCSGEEALSALVHGEYSVLITDLRMPGLSGQTLMQEALVQDPALTVIMLTAFGSVETAVAALKQGAYDFLTKPIDQEHLFRVVGKAMERGVLLRENGRLRQKAADGDLGPMLIGKSPAMQRLRKSIAAVAASDYTVLIRGESGTGKELVARAVQSLSQRADGPFILVNCPAIPDALLESELFGHVKGAFTGADRNRKGLFMAADKGTILLDEIGDIPASVQSKLLRVIQEGEVRPVGTNEAQRVNVRMVASTNRNLEAKIADGSFREDLYFRLNVLTINVPPLRERIEDIPHIASHFLFRVCNELGVPEKEFSNEALSYLSCRPWPGNVRELLNLVRRVAVFCPGERIEGAFIHRMEHGTDTEPECGAGFSPYKDAKQVAVDEFTRSYVHRLLEHTHGNISEAARLSGVERFTLQKILKRMHIDTADYRRG</sequence>
<dbReference type="InterPro" id="IPR009057">
    <property type="entry name" value="Homeodomain-like_sf"/>
</dbReference>
<dbReference type="InterPro" id="IPR002197">
    <property type="entry name" value="HTH_Fis"/>
</dbReference>
<evidence type="ECO:0000313" key="10">
    <source>
        <dbReference type="Proteomes" id="UP001180616"/>
    </source>
</evidence>
<dbReference type="InterPro" id="IPR025662">
    <property type="entry name" value="Sigma_54_int_dom_ATP-bd_1"/>
</dbReference>
<dbReference type="InterPro" id="IPR003593">
    <property type="entry name" value="AAA+_ATPase"/>
</dbReference>
<dbReference type="InterPro" id="IPR025944">
    <property type="entry name" value="Sigma_54_int_dom_CS"/>
</dbReference>
<dbReference type="Gene3D" id="3.40.50.2300">
    <property type="match status" value="1"/>
</dbReference>
<keyword evidence="1" id="KW-0547">Nucleotide-binding</keyword>
<dbReference type="PANTHER" id="PTHR32071:SF117">
    <property type="entry name" value="PTS-DEPENDENT DIHYDROXYACETONE KINASE OPERON REGULATORY PROTEIN-RELATED"/>
    <property type="match status" value="1"/>
</dbReference>
<gene>
    <name evidence="9" type="ORF">KPS_002336</name>
</gene>
<dbReference type="SUPFAM" id="SSF52172">
    <property type="entry name" value="CheY-like"/>
    <property type="match status" value="1"/>
</dbReference>
<dbReference type="InterPro" id="IPR027417">
    <property type="entry name" value="P-loop_NTPase"/>
</dbReference>
<keyword evidence="2" id="KW-0067">ATP-binding</keyword>
<keyword evidence="3" id="KW-0805">Transcription regulation</keyword>
<dbReference type="EMBL" id="CP133659">
    <property type="protein sequence ID" value="WMW64326.1"/>
    <property type="molecule type" value="Genomic_DNA"/>
</dbReference>
<keyword evidence="5" id="KW-0804">Transcription</keyword>
<evidence type="ECO:0000256" key="4">
    <source>
        <dbReference type="ARBA" id="ARBA00023125"/>
    </source>
</evidence>
<dbReference type="SUPFAM" id="SSF46689">
    <property type="entry name" value="Homeodomain-like"/>
    <property type="match status" value="1"/>
</dbReference>
<dbReference type="Pfam" id="PF00158">
    <property type="entry name" value="Sigma54_activat"/>
    <property type="match status" value="1"/>
</dbReference>
<dbReference type="PROSITE" id="PS50110">
    <property type="entry name" value="RESPONSE_REGULATORY"/>
    <property type="match status" value="1"/>
</dbReference>
<evidence type="ECO:0000256" key="1">
    <source>
        <dbReference type="ARBA" id="ARBA00022741"/>
    </source>
</evidence>
<keyword evidence="6" id="KW-0597">Phosphoprotein</keyword>
<evidence type="ECO:0000259" key="7">
    <source>
        <dbReference type="PROSITE" id="PS50045"/>
    </source>
</evidence>
<dbReference type="InterPro" id="IPR025943">
    <property type="entry name" value="Sigma_54_int_dom_ATP-bd_2"/>
</dbReference>
<evidence type="ECO:0000256" key="5">
    <source>
        <dbReference type="ARBA" id="ARBA00023163"/>
    </source>
</evidence>
<dbReference type="Pfam" id="PF00072">
    <property type="entry name" value="Response_reg"/>
    <property type="match status" value="1"/>
</dbReference>
<keyword evidence="10" id="KW-1185">Reference proteome</keyword>
<dbReference type="InterPro" id="IPR001789">
    <property type="entry name" value="Sig_transdc_resp-reg_receiver"/>
</dbReference>
<evidence type="ECO:0000256" key="2">
    <source>
        <dbReference type="ARBA" id="ARBA00022840"/>
    </source>
</evidence>
<dbReference type="SMART" id="SM00382">
    <property type="entry name" value="AAA"/>
    <property type="match status" value="1"/>
</dbReference>
<dbReference type="Gene3D" id="3.40.50.300">
    <property type="entry name" value="P-loop containing nucleotide triphosphate hydrolases"/>
    <property type="match status" value="1"/>
</dbReference>
<feature type="domain" description="Response regulatory" evidence="8">
    <location>
        <begin position="11"/>
        <end position="127"/>
    </location>
</feature>
<dbReference type="InterPro" id="IPR058031">
    <property type="entry name" value="AAA_lid_NorR"/>
</dbReference>
<dbReference type="SUPFAM" id="SSF52540">
    <property type="entry name" value="P-loop containing nucleoside triphosphate hydrolases"/>
    <property type="match status" value="1"/>
</dbReference>
<keyword evidence="4" id="KW-0238">DNA-binding</keyword>
<evidence type="ECO:0000256" key="6">
    <source>
        <dbReference type="PROSITE-ProRule" id="PRU00169"/>
    </source>
</evidence>
<feature type="domain" description="Sigma-54 factor interaction" evidence="7">
    <location>
        <begin position="152"/>
        <end position="381"/>
    </location>
</feature>
<evidence type="ECO:0000313" key="9">
    <source>
        <dbReference type="EMBL" id="WMW64326.1"/>
    </source>
</evidence>
<dbReference type="PANTHER" id="PTHR32071">
    <property type="entry name" value="TRANSCRIPTIONAL REGULATORY PROTEIN"/>
    <property type="match status" value="1"/>
</dbReference>
<dbReference type="InterPro" id="IPR002078">
    <property type="entry name" value="Sigma_54_int"/>
</dbReference>
<evidence type="ECO:0000256" key="3">
    <source>
        <dbReference type="ARBA" id="ARBA00023015"/>
    </source>
</evidence>
<evidence type="ECO:0000259" key="8">
    <source>
        <dbReference type="PROSITE" id="PS50110"/>
    </source>
</evidence>
<dbReference type="PROSITE" id="PS00675">
    <property type="entry name" value="SIGMA54_INTERACT_1"/>
    <property type="match status" value="1"/>
</dbReference>
<protein>
    <submittedName>
        <fullName evidence="9">Sigma-54 dependent transcriptional regulator</fullName>
    </submittedName>
</protein>
<dbReference type="Gene3D" id="1.10.8.60">
    <property type="match status" value="1"/>
</dbReference>
<dbReference type="Pfam" id="PF25601">
    <property type="entry name" value="AAA_lid_14"/>
    <property type="match status" value="1"/>
</dbReference>
<dbReference type="PROSITE" id="PS00676">
    <property type="entry name" value="SIGMA54_INTERACT_2"/>
    <property type="match status" value="1"/>
</dbReference>
<dbReference type="PRINTS" id="PR01590">
    <property type="entry name" value="HTHFIS"/>
</dbReference>
<dbReference type="RefSeq" id="WP_309540422.1">
    <property type="nucleotide sequence ID" value="NZ_CP133659.1"/>
</dbReference>
<accession>A0ABY9QXT2</accession>
<feature type="modified residue" description="4-aspartylphosphate" evidence="6">
    <location>
        <position position="62"/>
    </location>
</feature>
<proteinExistence type="predicted"/>
<dbReference type="PROSITE" id="PS50045">
    <property type="entry name" value="SIGMA54_INTERACT_4"/>
    <property type="match status" value="1"/>
</dbReference>
<organism evidence="9 10">
    <name type="scientific">Nitratidesulfovibrio liaohensis</name>
    <dbReference type="NCBI Taxonomy" id="2604158"/>
    <lineage>
        <taxon>Bacteria</taxon>
        <taxon>Pseudomonadati</taxon>
        <taxon>Thermodesulfobacteriota</taxon>
        <taxon>Desulfovibrionia</taxon>
        <taxon>Desulfovibrionales</taxon>
        <taxon>Desulfovibrionaceae</taxon>
        <taxon>Nitratidesulfovibrio</taxon>
    </lineage>
</organism>
<dbReference type="InterPro" id="IPR011006">
    <property type="entry name" value="CheY-like_superfamily"/>
</dbReference>
<reference evidence="9" key="1">
    <citation type="submission" date="2023-09" db="EMBL/GenBank/DDBJ databases">
        <authorList>
            <consortium name="CW5 consortium"/>
            <person name="Lu C.-W."/>
        </authorList>
    </citation>
    <scope>NUCLEOTIDE SEQUENCE</scope>
    <source>
        <strain evidence="9">KPS</strain>
    </source>
</reference>
<dbReference type="Gene3D" id="1.10.10.60">
    <property type="entry name" value="Homeodomain-like"/>
    <property type="match status" value="1"/>
</dbReference>
<dbReference type="CDD" id="cd00009">
    <property type="entry name" value="AAA"/>
    <property type="match status" value="1"/>
</dbReference>
<name>A0ABY9QXT2_9BACT</name>
<dbReference type="SMART" id="SM00448">
    <property type="entry name" value="REC"/>
    <property type="match status" value="1"/>
</dbReference>